<dbReference type="OrthoDB" id="5545891at2759"/>
<dbReference type="Proteomes" id="UP000187283">
    <property type="component" value="Unassembled WGS sequence"/>
</dbReference>
<evidence type="ECO:0000313" key="3">
    <source>
        <dbReference type="Proteomes" id="UP000187283"/>
    </source>
</evidence>
<name>A0A1R1X470_9FUNG</name>
<gene>
    <name evidence="2" type="ORF">AYI70_g10931</name>
</gene>
<proteinExistence type="predicted"/>
<dbReference type="EMBL" id="LSSN01005455">
    <property type="protein sequence ID" value="OMJ09425.1"/>
    <property type="molecule type" value="Genomic_DNA"/>
</dbReference>
<evidence type="ECO:0000256" key="1">
    <source>
        <dbReference type="SAM" id="MobiDB-lite"/>
    </source>
</evidence>
<dbReference type="AlphaFoldDB" id="A0A1R1X470"/>
<feature type="region of interest" description="Disordered" evidence="1">
    <location>
        <begin position="80"/>
        <end position="100"/>
    </location>
</feature>
<protein>
    <submittedName>
        <fullName evidence="2">Uncharacterized protein</fullName>
    </submittedName>
</protein>
<sequence length="100" mass="11377">MMGQDNINQVPVIQKTVKKLTKMVRKLLNEKERNPKPEDPGVSTRVPLTDLAVYSGLIEAPPSIEEDFFCTPLTEEEMKEEIHSCPRNSSMNYHPPPLND</sequence>
<organism evidence="2 3">
    <name type="scientific">Smittium culicis</name>
    <dbReference type="NCBI Taxonomy" id="133412"/>
    <lineage>
        <taxon>Eukaryota</taxon>
        <taxon>Fungi</taxon>
        <taxon>Fungi incertae sedis</taxon>
        <taxon>Zoopagomycota</taxon>
        <taxon>Kickxellomycotina</taxon>
        <taxon>Harpellomycetes</taxon>
        <taxon>Harpellales</taxon>
        <taxon>Legeriomycetaceae</taxon>
        <taxon>Smittium</taxon>
    </lineage>
</organism>
<reference evidence="2 3" key="1">
    <citation type="submission" date="2017-01" db="EMBL/GenBank/DDBJ databases">
        <authorList>
            <person name="Mah S.A."/>
            <person name="Swanson W.J."/>
            <person name="Moy G.W."/>
            <person name="Vacquier V.D."/>
        </authorList>
    </citation>
    <scope>NUCLEOTIDE SEQUENCE [LARGE SCALE GENOMIC DNA]</scope>
    <source>
        <strain evidence="2 3">GSMNP</strain>
    </source>
</reference>
<comment type="caution">
    <text evidence="2">The sequence shown here is derived from an EMBL/GenBank/DDBJ whole genome shotgun (WGS) entry which is preliminary data.</text>
</comment>
<evidence type="ECO:0000313" key="2">
    <source>
        <dbReference type="EMBL" id="OMJ09425.1"/>
    </source>
</evidence>
<keyword evidence="3" id="KW-1185">Reference proteome</keyword>
<accession>A0A1R1X470</accession>